<dbReference type="EMBL" id="KJ019068">
    <property type="protein sequence ID" value="AIX23715.1"/>
    <property type="molecule type" value="Genomic_DNA"/>
</dbReference>
<dbReference type="EMBL" id="KJ019067">
    <property type="protein sequence ID" value="AIX23509.1"/>
    <property type="molecule type" value="Genomic_DNA"/>
</dbReference>
<evidence type="ECO:0000313" key="23">
    <source>
        <dbReference type="EMBL" id="AIX45373.1"/>
    </source>
</evidence>
<dbReference type="Proteomes" id="UP000185409">
    <property type="component" value="Segment"/>
</dbReference>
<dbReference type="Proteomes" id="UP000185408">
    <property type="component" value="Segment"/>
</dbReference>
<dbReference type="Proteomes" id="UP000185403">
    <property type="component" value="Segment"/>
</dbReference>
<dbReference type="Proteomes" id="UP000185400">
    <property type="component" value="Segment"/>
</dbReference>
<dbReference type="EMBL" id="KJ019039">
    <property type="protein sequence ID" value="AIX17046.1"/>
    <property type="molecule type" value="Genomic_DNA"/>
</dbReference>
<evidence type="ECO:0000313" key="7">
    <source>
        <dbReference type="EMBL" id="AIX23013.1"/>
    </source>
</evidence>
<evidence type="ECO:0000313" key="4">
    <source>
        <dbReference type="EMBL" id="AIX16837.1"/>
    </source>
</evidence>
<dbReference type="EMBL" id="KJ019055">
    <property type="protein sequence ID" value="AIX20711.1"/>
    <property type="molecule type" value="Genomic_DNA"/>
</dbReference>
<dbReference type="EMBL" id="KJ019135">
    <property type="protein sequence ID" value="AIX39549.1"/>
    <property type="molecule type" value="Genomic_DNA"/>
</dbReference>
<evidence type="ECO:0000313" key="17">
    <source>
        <dbReference type="EMBL" id="AIX36666.1"/>
    </source>
</evidence>
<sequence length="138" mass="13866">MAISRISGNQIATSTEAILTTLTFLNTGSVLRLPAGTQAQRPTGVSPGTMRFNTDTDAAEIYKADDGTGSAGWSAVSGGGPALGTDSVIRTNPNSIDENITVGPTAGDEFANGMSAGPITIGNGYTITVEAGGSWSVV</sequence>
<dbReference type="Proteomes" id="UP000185398">
    <property type="component" value="Segment"/>
</dbReference>
<dbReference type="EMBL" id="KJ019157">
    <property type="protein sequence ID" value="AIX45163.1"/>
    <property type="molecule type" value="Genomic_DNA"/>
</dbReference>
<evidence type="ECO:0000313" key="3">
    <source>
        <dbReference type="EMBL" id="AIX15727.1"/>
    </source>
</evidence>
<evidence type="ECO:0000313" key="5">
    <source>
        <dbReference type="EMBL" id="AIX17046.1"/>
    </source>
</evidence>
<dbReference type="EMBL" id="KJ019087">
    <property type="protein sequence ID" value="AIX27959.1"/>
    <property type="molecule type" value="Genomic_DNA"/>
</dbReference>
<organism evidence="2 27">
    <name type="scientific">Synechococcus phage ACG-2014a</name>
    <dbReference type="NCBI Taxonomy" id="1493507"/>
    <lineage>
        <taxon>Viruses</taxon>
        <taxon>Duplodnaviria</taxon>
        <taxon>Heunggongvirae</taxon>
        <taxon>Uroviricota</taxon>
        <taxon>Caudoviricetes</taxon>
        <taxon>Pantevenvirales</taxon>
        <taxon>Kyanoviridae</taxon>
        <taxon>Acionnavirus</taxon>
        <taxon>Acionnavirus monteraybay</taxon>
    </lineage>
</organism>
<dbReference type="Proteomes" id="UP000185392">
    <property type="component" value="Segment"/>
</dbReference>
<reference evidence="25 26" key="1">
    <citation type="submission" date="2013-12" db="EMBL/GenBank/DDBJ databases">
        <title>Ecological redundancy of diverse viral populations within a natural community.</title>
        <authorList>
            <person name="Gregory A.C."/>
            <person name="LaButti K."/>
            <person name="Copeland A."/>
            <person name="Woyke T."/>
            <person name="Sullivan M.B."/>
        </authorList>
    </citation>
    <scope>NUCLEOTIDE SEQUENCE [LARGE SCALE GENOMIC DNA]</scope>
    <source>
        <strain evidence="18">Syn7803C101</strain>
        <strain evidence="19">Syn7803C104</strain>
        <strain evidence="20">Syn7803C107</strain>
        <strain evidence="21">Syn7803C26</strain>
        <strain evidence="22">Syn7803C31</strain>
        <strain evidence="23">Syn7803C33</strain>
        <strain evidence="24">Syn7803C38</strain>
        <strain evidence="1">Syn7803C42</strain>
        <strain evidence="2">Syn7803C47</strain>
        <strain evidence="3">Syn7803C53</strain>
        <strain evidence="4">Syn7803C59</strain>
        <strain evidence="5">Syn7803C60</strain>
        <strain evidence="6">Syn7803C86</strain>
        <strain evidence="7">Syn7803C99</strain>
        <strain evidence="14">Syn7803US1</strain>
        <strain evidence="8">Syn7803US101</strain>
        <strain evidence="9">Syn7803US102</strain>
        <strain evidence="10">Syn7803US112</strain>
        <strain evidence="11">Syn7803US117</strain>
        <strain evidence="12">Syn7803US123</strain>
        <strain evidence="13">Syn7803US19</strain>
        <strain evidence="15">Syn7803US60</strain>
        <strain evidence="16">Syn7803US62</strain>
        <strain evidence="17">Syn7803US79</strain>
    </source>
</reference>
<dbReference type="EMBL" id="KJ019088">
    <property type="protein sequence ID" value="AIX28166.1"/>
    <property type="molecule type" value="Genomic_DNA"/>
</dbReference>
<evidence type="ECO:0000313" key="13">
    <source>
        <dbReference type="EMBL" id="AIX27959.1"/>
    </source>
</evidence>
<dbReference type="Proteomes" id="UP000185389">
    <property type="component" value="Segment"/>
</dbReference>
<evidence type="ECO:0000313" key="11">
    <source>
        <dbReference type="EMBL" id="AIX26545.1"/>
    </source>
</evidence>
<evidence type="ECO:0000313" key="14">
    <source>
        <dbReference type="EMBL" id="AIX28166.1"/>
    </source>
</evidence>
<dbReference type="Proteomes" id="UP000033004">
    <property type="component" value="Segment"/>
</dbReference>
<dbReference type="Proteomes" id="UP000185406">
    <property type="component" value="Segment"/>
</dbReference>
<dbReference type="EMBL" id="KJ019158">
    <property type="protein sequence ID" value="AIX45373.1"/>
    <property type="molecule type" value="Genomic_DNA"/>
</dbReference>
<evidence type="ECO:0000313" key="6">
    <source>
        <dbReference type="EMBL" id="AIX20711.1"/>
    </source>
</evidence>
<dbReference type="Proteomes" id="UP000185396">
    <property type="component" value="Segment"/>
</dbReference>
<dbReference type="Proteomes" id="UP000185393">
    <property type="component" value="Segment"/>
</dbReference>
<evidence type="ECO:0000313" key="27">
    <source>
        <dbReference type="Proteomes" id="UP000185400"/>
    </source>
</evidence>
<dbReference type="EMBL" id="KJ019038">
    <property type="protein sequence ID" value="AIX16837.1"/>
    <property type="molecule type" value="Genomic_DNA"/>
</dbReference>
<evidence type="ECO:0000313" key="19">
    <source>
        <dbReference type="EMBL" id="AIX39975.1"/>
    </source>
</evidence>
<dbReference type="Proteomes" id="UP000185399">
    <property type="component" value="Segment"/>
</dbReference>
<dbReference type="Proteomes" id="UP000185391">
    <property type="component" value="Segment"/>
</dbReference>
<dbReference type="Proteomes" id="UP000185390">
    <property type="component" value="Segment"/>
</dbReference>
<evidence type="ECO:0000313" key="10">
    <source>
        <dbReference type="EMBL" id="AIX25462.1"/>
    </source>
</evidence>
<dbReference type="Proteomes" id="UP000185404">
    <property type="component" value="Segment"/>
</dbReference>
<dbReference type="EMBL" id="KJ019033">
    <property type="protein sequence ID" value="AIX15727.1"/>
    <property type="molecule type" value="Genomic_DNA"/>
</dbReference>
<dbReference type="Proteomes" id="UP000185395">
    <property type="component" value="Segment"/>
</dbReference>
<evidence type="ECO:0000313" key="18">
    <source>
        <dbReference type="EMBL" id="AIX39549.1"/>
    </source>
</evidence>
<gene>
    <name evidence="18" type="ORF">Syn7803C101_31</name>
    <name evidence="19" type="ORF">Syn7803C104_31</name>
    <name evidence="20" type="ORF">Syn7803C107_30</name>
    <name evidence="21" type="ORF">Syn7803C26_30</name>
    <name evidence="22" type="ORF">Syn7803C31_31</name>
    <name evidence="23" type="ORF">Syn7803C33_30</name>
    <name evidence="24" type="ORF">Syn7803C38_30</name>
    <name evidence="1" type="ORF">Syn7803C42_30</name>
    <name evidence="2" type="ORF">Syn7803C47_30</name>
    <name evidence="3" type="ORF">Syn7803C53_30</name>
    <name evidence="4" type="ORF">Syn7803C59_30</name>
    <name evidence="5" type="ORF">Syn7803C60_30</name>
    <name evidence="6" type="ORF">Syn7803C86_31</name>
    <name evidence="7" type="ORF">Syn7803C99_30</name>
    <name evidence="8" type="ORF">Syn7803US101_30</name>
    <name evidence="9" type="ORF">Syn7803US102_30</name>
    <name evidence="10" type="ORF">Syn7803US112_30</name>
    <name evidence="11" type="ORF">Syn7803US117_30</name>
    <name evidence="12" type="ORF">Syn7803US123_31</name>
    <name evidence="13" type="ORF">Syn7803US19_30</name>
    <name evidence="14" type="ORF">Syn7803US1_30</name>
    <name evidence="15" type="ORF">Syn7803US60_30</name>
    <name evidence="16" type="ORF">Syn7803US62_29</name>
    <name evidence="17" type="ORF">Syn7803US79_30</name>
</gene>
<evidence type="ECO:0000313" key="20">
    <source>
        <dbReference type="EMBL" id="AIX40184.1"/>
    </source>
</evidence>
<dbReference type="Proteomes" id="UP000185402">
    <property type="component" value="Segment"/>
</dbReference>
<dbReference type="Proteomes" id="UP000185401">
    <property type="component" value="Segment"/>
</dbReference>
<dbReference type="EMBL" id="KJ019153">
    <property type="protein sequence ID" value="AIX44242.1"/>
    <property type="molecule type" value="Genomic_DNA"/>
</dbReference>
<evidence type="ECO:0000313" key="2">
    <source>
        <dbReference type="EMBL" id="AIX15079.1"/>
    </source>
</evidence>
<evidence type="ECO:0000313" key="22">
    <source>
        <dbReference type="EMBL" id="AIX45163.1"/>
    </source>
</evidence>
<dbReference type="EMBL" id="KJ019076">
    <property type="protein sequence ID" value="AIX25462.1"/>
    <property type="molecule type" value="Genomic_DNA"/>
</dbReference>
<dbReference type="Proteomes" id="UP000185394">
    <property type="component" value="Segment"/>
</dbReference>
<dbReference type="Proteomes" id="UP000185407">
    <property type="component" value="Segment"/>
</dbReference>
<dbReference type="EMBL" id="KJ019114">
    <property type="protein sequence ID" value="AIX34948.1"/>
    <property type="molecule type" value="Genomic_DNA"/>
</dbReference>
<dbReference type="EMBL" id="KJ019081">
    <property type="protein sequence ID" value="AIX26545.1"/>
    <property type="molecule type" value="Genomic_DNA"/>
</dbReference>
<evidence type="ECO:0000313" key="9">
    <source>
        <dbReference type="EMBL" id="AIX23715.1"/>
    </source>
</evidence>
<dbReference type="EMBL" id="KJ019026">
    <property type="protein sequence ID" value="AIX14215.1"/>
    <property type="molecule type" value="Genomic_DNA"/>
</dbReference>
<evidence type="ECO:0000313" key="16">
    <source>
        <dbReference type="EMBL" id="AIX35370.1"/>
    </source>
</evidence>
<accession>A0A0E3EQN7</accession>
<dbReference type="EMBL" id="KJ019065">
    <property type="protein sequence ID" value="AIX23013.1"/>
    <property type="molecule type" value="Genomic_DNA"/>
</dbReference>
<dbReference type="EMBL" id="KJ019122">
    <property type="protein sequence ID" value="AIX36666.1"/>
    <property type="molecule type" value="Genomic_DNA"/>
</dbReference>
<dbReference type="Proteomes" id="UP000185387">
    <property type="component" value="Segment"/>
</dbReference>
<dbReference type="Proteomes" id="UP000185405">
    <property type="component" value="Segment"/>
</dbReference>
<dbReference type="EMBL" id="KJ019163">
    <property type="protein sequence ID" value="AIX46522.1"/>
    <property type="molecule type" value="Genomic_DNA"/>
</dbReference>
<evidence type="ECO:0000313" key="12">
    <source>
        <dbReference type="EMBL" id="AIX27182.1"/>
    </source>
</evidence>
<dbReference type="EMBL" id="KJ019084">
    <property type="protein sequence ID" value="AIX27182.1"/>
    <property type="molecule type" value="Genomic_DNA"/>
</dbReference>
<dbReference type="EMBL" id="KJ019138">
    <property type="protein sequence ID" value="AIX40184.1"/>
    <property type="molecule type" value="Genomic_DNA"/>
</dbReference>
<dbReference type="EMBL" id="KJ019137">
    <property type="protein sequence ID" value="AIX39975.1"/>
    <property type="molecule type" value="Genomic_DNA"/>
</dbReference>
<dbReference type="EMBL" id="KJ019030">
    <property type="protein sequence ID" value="AIX15079.1"/>
    <property type="molecule type" value="Genomic_DNA"/>
</dbReference>
<evidence type="ECO:0000313" key="1">
    <source>
        <dbReference type="EMBL" id="AIX14215.1"/>
    </source>
</evidence>
<evidence type="ECO:0000313" key="24">
    <source>
        <dbReference type="EMBL" id="AIX46522.1"/>
    </source>
</evidence>
<dbReference type="Proteomes" id="UP000185397">
    <property type="component" value="Segment"/>
</dbReference>
<evidence type="ECO:0000313" key="26">
    <source>
        <dbReference type="Proteomes" id="UP000185387"/>
    </source>
</evidence>
<dbReference type="Proteomes" id="UP000185388">
    <property type="component" value="Segment"/>
</dbReference>
<protein>
    <submittedName>
        <fullName evidence="2">Uncharacterized protein</fullName>
    </submittedName>
</protein>
<proteinExistence type="predicted"/>
<dbReference type="EMBL" id="KJ019116">
    <property type="protein sequence ID" value="AIX35370.1"/>
    <property type="molecule type" value="Genomic_DNA"/>
</dbReference>
<evidence type="ECO:0000313" key="8">
    <source>
        <dbReference type="EMBL" id="AIX23509.1"/>
    </source>
</evidence>
<evidence type="ECO:0000313" key="21">
    <source>
        <dbReference type="EMBL" id="AIX44242.1"/>
    </source>
</evidence>
<name>A0A0E3EQN7_9CAUD</name>
<evidence type="ECO:0000313" key="25">
    <source>
        <dbReference type="Proteomes" id="UP000033004"/>
    </source>
</evidence>
<evidence type="ECO:0000313" key="15">
    <source>
        <dbReference type="EMBL" id="AIX34948.1"/>
    </source>
</evidence>